<evidence type="ECO:0000256" key="3">
    <source>
        <dbReference type="ARBA" id="ARBA00023121"/>
    </source>
</evidence>
<dbReference type="PANTHER" id="PTHR45949">
    <property type="entry name" value="SORTING NEXIN-4"/>
    <property type="match status" value="1"/>
</dbReference>
<evidence type="ECO:0000313" key="7">
    <source>
        <dbReference type="Proteomes" id="UP001651158"/>
    </source>
</evidence>
<dbReference type="Proteomes" id="UP001651158">
    <property type="component" value="Unassembled WGS sequence"/>
</dbReference>
<keyword evidence="4" id="KW-0472">Membrane</keyword>
<keyword evidence="7" id="KW-1185">Reference proteome</keyword>
<gene>
    <name evidence="6" type="ORF">TcWFU_009241</name>
</gene>
<organism evidence="6 7">
    <name type="scientific">Taenia crassiceps</name>
    <dbReference type="NCBI Taxonomy" id="6207"/>
    <lineage>
        <taxon>Eukaryota</taxon>
        <taxon>Metazoa</taxon>
        <taxon>Spiralia</taxon>
        <taxon>Lophotrochozoa</taxon>
        <taxon>Platyhelminthes</taxon>
        <taxon>Cestoda</taxon>
        <taxon>Eucestoda</taxon>
        <taxon>Cyclophyllidea</taxon>
        <taxon>Taeniidae</taxon>
        <taxon>Taenia</taxon>
    </lineage>
</organism>
<protein>
    <submittedName>
        <fullName evidence="6">Sorting nexin-30</fullName>
    </submittedName>
</protein>
<dbReference type="InterPro" id="IPR036871">
    <property type="entry name" value="PX_dom_sf"/>
</dbReference>
<dbReference type="PANTHER" id="PTHR45949:SF2">
    <property type="entry name" value="SORTING NEXIN-4"/>
    <property type="match status" value="1"/>
</dbReference>
<evidence type="ECO:0000256" key="2">
    <source>
        <dbReference type="ARBA" id="ARBA00010883"/>
    </source>
</evidence>
<evidence type="ECO:0000256" key="4">
    <source>
        <dbReference type="ARBA" id="ARBA00023136"/>
    </source>
</evidence>
<dbReference type="Gene3D" id="3.30.1520.10">
    <property type="entry name" value="Phox-like domain"/>
    <property type="match status" value="1"/>
</dbReference>
<evidence type="ECO:0000256" key="1">
    <source>
        <dbReference type="ARBA" id="ARBA00004184"/>
    </source>
</evidence>
<proteinExistence type="inferred from homology"/>
<feature type="region of interest" description="Disordered" evidence="5">
    <location>
        <begin position="493"/>
        <end position="513"/>
    </location>
</feature>
<comment type="subcellular location">
    <subcellularLocation>
        <location evidence="1">Endomembrane system</location>
        <topology evidence="1">Peripheral membrane protein</topology>
    </subcellularLocation>
</comment>
<sequence length="599" mass="65342">MTFAGVWWSFLDTMLEESEMSGRLVFNIEEVSTGSGVNAAPPSLPATNEICARITGVRKLVTNYETYIVYEIETVANRKGYPSEACIVDRRYREFDWLYNRLRQVYAVLHFLERSSLQTFLRRSTAHPVLSGNNDFVAFLTLSRAAFQEYVQENPTESSLLFSLIGLSPQGQTRGSSSVGYFEEGGRGAKAISISPRESLGPVPDASNTIPVVRASGGEAVTFCELQHASEAFLRYQKEVDEYAVLCQRLSNLVNRMTNQLSTLSYDHAELAKTLEETVVAGAVGATGAEVATGLAAVQAVRRTAQAMQSLASRLALGPANAWHDSAAFGAAVKRVLKNRLAIQDTYFDLEHEIEERQRSETNGGVGQVVTTEDRSGFHSPGSPVLRRCRGSVPVKKKSRPLGEVLQSAAAEVARELAFSNSQVEAEWRRWRATRAAETTESLTALTGAYVAYWDTVSEAWRNAATFLKAPPPSTQPSVGASLRDSPQHVKLESNGDLWNVPPCTANPNEEEAEKKQQEWSVVDLLHSPSRSPSTPFQPGGVDAEKAVGDVLSCFRSDALTYAVEGGKEGNATASPSGSHPLDISGAKDTKECWTVEEF</sequence>
<evidence type="ECO:0000313" key="6">
    <source>
        <dbReference type="EMBL" id="KAL5107114.1"/>
    </source>
</evidence>
<accession>A0ABR4QBM0</accession>
<feature type="region of interest" description="Disordered" evidence="5">
    <location>
        <begin position="568"/>
        <end position="588"/>
    </location>
</feature>
<dbReference type="InterPro" id="IPR027267">
    <property type="entry name" value="AH/BAR_dom_sf"/>
</dbReference>
<reference evidence="6 7" key="1">
    <citation type="journal article" date="2022" name="Front. Cell. Infect. Microbiol.">
        <title>The Genomes of Two Strains of Taenia crassiceps the Animal Model for the Study of Human Cysticercosis.</title>
        <authorList>
            <person name="Bobes R.J."/>
            <person name="Estrada K."/>
            <person name="Rios-Valencia D.G."/>
            <person name="Calderon-Gallegos A."/>
            <person name="de la Torre P."/>
            <person name="Carrero J.C."/>
            <person name="Sanchez-Flores A."/>
            <person name="Laclette J.P."/>
        </authorList>
    </citation>
    <scope>NUCLEOTIDE SEQUENCE [LARGE SCALE GENOMIC DNA]</scope>
    <source>
        <strain evidence="6">WFUcys</strain>
    </source>
</reference>
<feature type="region of interest" description="Disordered" evidence="5">
    <location>
        <begin position="357"/>
        <end position="384"/>
    </location>
</feature>
<keyword evidence="3" id="KW-0446">Lipid-binding</keyword>
<dbReference type="Gene3D" id="1.20.1270.60">
    <property type="entry name" value="Arfaptin homology (AH) domain/BAR domain"/>
    <property type="match status" value="1"/>
</dbReference>
<comment type="caution">
    <text evidence="6">The sequence shown here is derived from an EMBL/GenBank/DDBJ whole genome shotgun (WGS) entry which is preliminary data.</text>
</comment>
<dbReference type="SUPFAM" id="SSF64268">
    <property type="entry name" value="PX domain"/>
    <property type="match status" value="1"/>
</dbReference>
<evidence type="ECO:0000256" key="5">
    <source>
        <dbReference type="SAM" id="MobiDB-lite"/>
    </source>
</evidence>
<dbReference type="EMBL" id="JAKROA010000005">
    <property type="protein sequence ID" value="KAL5107114.1"/>
    <property type="molecule type" value="Genomic_DNA"/>
</dbReference>
<name>A0ABR4QBM0_9CEST</name>
<comment type="similarity">
    <text evidence="2">Belongs to the sorting nexin family.</text>
</comment>